<reference evidence="1" key="1">
    <citation type="submission" date="2012-11" db="EMBL/GenBank/DDBJ databases">
        <title>Permanent draft genomes of Rhodopirellula europaea strain SH398 and 6C.</title>
        <authorList>
            <person name="Richter M."/>
            <person name="Richter-Heitmann T."/>
            <person name="Frank C."/>
            <person name="Harder J."/>
            <person name="Glockner F.O."/>
        </authorList>
    </citation>
    <scope>NUCLEOTIDE SEQUENCE</scope>
    <source>
        <strain evidence="1">6C</strain>
    </source>
</reference>
<dbReference type="Proteomes" id="UP000011529">
    <property type="component" value="Unassembled WGS sequence"/>
</dbReference>
<sequence length="76" mass="8567">MSIADVGSRRCDRADRFASVTKQAHCSIEPASSIGPRQCQRQQEMDRELRLEGLGFGSHHGMLFDVVCYGRAIQWL</sequence>
<proteinExistence type="predicted"/>
<accession>M2A7R4</accession>
<gene>
    <name evidence="1" type="ORF">RE6C_01767</name>
</gene>
<name>M2A7R4_9BACT</name>
<dbReference type="AlphaFoldDB" id="M2A7R4"/>
<reference evidence="1" key="2">
    <citation type="journal article" date="2013" name="Mar. Genomics">
        <title>Expression of sulfatases in Rhodopirellula baltica and the diversity of sulfatases in the genus Rhodopirellula.</title>
        <authorList>
            <person name="Wegner C.E."/>
            <person name="Richter-Heitmann T."/>
            <person name="Klindworth A."/>
            <person name="Klockow C."/>
            <person name="Richter M."/>
            <person name="Achstetter T."/>
            <person name="Glockner F.O."/>
            <person name="Harder J."/>
        </authorList>
    </citation>
    <scope>NUCLEOTIDE SEQUENCE [LARGE SCALE GENOMIC DNA]</scope>
    <source>
        <strain evidence="1">6C</strain>
    </source>
</reference>
<evidence type="ECO:0000313" key="1">
    <source>
        <dbReference type="EMBL" id="EMB17501.1"/>
    </source>
</evidence>
<dbReference type="EMBL" id="ANMO01000096">
    <property type="protein sequence ID" value="EMB17501.1"/>
    <property type="molecule type" value="Genomic_DNA"/>
</dbReference>
<organism evidence="1 2">
    <name type="scientific">Rhodopirellula europaea 6C</name>
    <dbReference type="NCBI Taxonomy" id="1263867"/>
    <lineage>
        <taxon>Bacteria</taxon>
        <taxon>Pseudomonadati</taxon>
        <taxon>Planctomycetota</taxon>
        <taxon>Planctomycetia</taxon>
        <taxon>Pirellulales</taxon>
        <taxon>Pirellulaceae</taxon>
        <taxon>Rhodopirellula</taxon>
    </lineage>
</organism>
<evidence type="ECO:0000313" key="2">
    <source>
        <dbReference type="Proteomes" id="UP000011529"/>
    </source>
</evidence>
<keyword evidence="2" id="KW-1185">Reference proteome</keyword>
<comment type="caution">
    <text evidence="1">The sequence shown here is derived from an EMBL/GenBank/DDBJ whole genome shotgun (WGS) entry which is preliminary data.</text>
</comment>
<dbReference type="PATRIC" id="fig|1263867.3.peg.1877"/>
<protein>
    <submittedName>
        <fullName evidence="1">Uncharacterized protein</fullName>
    </submittedName>
</protein>